<keyword evidence="9" id="KW-1185">Reference proteome</keyword>
<evidence type="ECO:0000256" key="3">
    <source>
        <dbReference type="ARBA" id="ARBA00010763"/>
    </source>
</evidence>
<dbReference type="InterPro" id="IPR036425">
    <property type="entry name" value="MoaB/Mog-like_dom_sf"/>
</dbReference>
<comment type="function">
    <text evidence="1 6">Catalyzes the insertion of molybdate into adenylated molybdopterin with the concomitant release of AMP.</text>
</comment>
<keyword evidence="6" id="KW-0460">Magnesium</keyword>
<keyword evidence="6" id="KW-0500">Molybdenum</keyword>
<evidence type="ECO:0000259" key="7">
    <source>
        <dbReference type="SMART" id="SM00852"/>
    </source>
</evidence>
<accession>A0ABU1GX90</accession>
<dbReference type="SUPFAM" id="SSF63882">
    <property type="entry name" value="MoeA N-terminal region -like"/>
    <property type="match status" value="1"/>
</dbReference>
<dbReference type="PROSITE" id="PS01079">
    <property type="entry name" value="MOCF_BIOSYNTHESIS_2"/>
    <property type="match status" value="1"/>
</dbReference>
<dbReference type="PANTHER" id="PTHR10192:SF5">
    <property type="entry name" value="GEPHYRIN"/>
    <property type="match status" value="1"/>
</dbReference>
<evidence type="ECO:0000256" key="2">
    <source>
        <dbReference type="ARBA" id="ARBA00005046"/>
    </source>
</evidence>
<dbReference type="InterPro" id="IPR036688">
    <property type="entry name" value="MoeA_C_domain_IV_sf"/>
</dbReference>
<dbReference type="Gene3D" id="3.40.980.10">
    <property type="entry name" value="MoaB/Mog-like domain"/>
    <property type="match status" value="1"/>
</dbReference>
<organism evidence="8 9">
    <name type="scientific">Larsenimonas suaedae</name>
    <dbReference type="NCBI Taxonomy" id="1851019"/>
    <lineage>
        <taxon>Bacteria</taxon>
        <taxon>Pseudomonadati</taxon>
        <taxon>Pseudomonadota</taxon>
        <taxon>Gammaproteobacteria</taxon>
        <taxon>Oceanospirillales</taxon>
        <taxon>Halomonadaceae</taxon>
        <taxon>Larsenimonas</taxon>
    </lineage>
</organism>
<gene>
    <name evidence="8" type="ORF">QC825_11260</name>
</gene>
<comment type="cofactor">
    <cofactor evidence="6">
        <name>Mg(2+)</name>
        <dbReference type="ChEBI" id="CHEBI:18420"/>
    </cofactor>
</comment>
<dbReference type="NCBIfam" id="NF045515">
    <property type="entry name" value="Glp_gephyrin"/>
    <property type="match status" value="1"/>
</dbReference>
<keyword evidence="4 6" id="KW-0501">Molybdenum cofactor biosynthesis</keyword>
<dbReference type="Gene3D" id="2.170.190.11">
    <property type="entry name" value="Molybdopterin biosynthesis moea protein, domain 3"/>
    <property type="match status" value="1"/>
</dbReference>
<dbReference type="Gene3D" id="2.40.340.10">
    <property type="entry name" value="MoeA, C-terminal, domain IV"/>
    <property type="match status" value="1"/>
</dbReference>
<dbReference type="Pfam" id="PF00994">
    <property type="entry name" value="MoCF_biosynth"/>
    <property type="match status" value="1"/>
</dbReference>
<dbReference type="SUPFAM" id="SSF53218">
    <property type="entry name" value="Molybdenum cofactor biosynthesis proteins"/>
    <property type="match status" value="1"/>
</dbReference>
<comment type="caution">
    <text evidence="8">The sequence shown here is derived from an EMBL/GenBank/DDBJ whole genome shotgun (WGS) entry which is preliminary data.</text>
</comment>
<dbReference type="Proteomes" id="UP001269375">
    <property type="component" value="Unassembled WGS sequence"/>
</dbReference>
<dbReference type="EMBL" id="JARWAO010000006">
    <property type="protein sequence ID" value="MDR5896654.1"/>
    <property type="molecule type" value="Genomic_DNA"/>
</dbReference>
<evidence type="ECO:0000256" key="1">
    <source>
        <dbReference type="ARBA" id="ARBA00002901"/>
    </source>
</evidence>
<proteinExistence type="inferred from homology"/>
<evidence type="ECO:0000256" key="4">
    <source>
        <dbReference type="ARBA" id="ARBA00023150"/>
    </source>
</evidence>
<evidence type="ECO:0000256" key="6">
    <source>
        <dbReference type="RuleBase" id="RU365090"/>
    </source>
</evidence>
<dbReference type="InterPro" id="IPR008284">
    <property type="entry name" value="MoCF_biosynth_CS"/>
</dbReference>
<dbReference type="SUPFAM" id="SSF63867">
    <property type="entry name" value="MoeA C-terminal domain-like"/>
    <property type="match status" value="1"/>
</dbReference>
<protein>
    <recommendedName>
        <fullName evidence="6">Molybdopterin molybdenumtransferase</fullName>
        <ecNumber evidence="6">2.10.1.1</ecNumber>
    </recommendedName>
</protein>
<dbReference type="InterPro" id="IPR038987">
    <property type="entry name" value="MoeA-like"/>
</dbReference>
<comment type="similarity">
    <text evidence="3 6">Belongs to the MoeA family.</text>
</comment>
<feature type="domain" description="MoaB/Mog" evidence="7">
    <location>
        <begin position="176"/>
        <end position="313"/>
    </location>
</feature>
<dbReference type="InterPro" id="IPR036135">
    <property type="entry name" value="MoeA_linker/N_sf"/>
</dbReference>
<dbReference type="CDD" id="cd00887">
    <property type="entry name" value="MoeA"/>
    <property type="match status" value="1"/>
</dbReference>
<dbReference type="Gene3D" id="3.90.105.10">
    <property type="entry name" value="Molybdopterin biosynthesis moea protein, domain 2"/>
    <property type="match status" value="1"/>
</dbReference>
<dbReference type="EC" id="2.10.1.1" evidence="6"/>
<dbReference type="SMART" id="SM00852">
    <property type="entry name" value="MoCF_biosynth"/>
    <property type="match status" value="1"/>
</dbReference>
<dbReference type="NCBIfam" id="TIGR00177">
    <property type="entry name" value="molyb_syn"/>
    <property type="match status" value="1"/>
</dbReference>
<comment type="pathway">
    <text evidence="2 6">Cofactor biosynthesis; molybdopterin biosynthesis.</text>
</comment>
<keyword evidence="6" id="KW-0479">Metal-binding</keyword>
<dbReference type="PANTHER" id="PTHR10192">
    <property type="entry name" value="MOLYBDOPTERIN BIOSYNTHESIS PROTEIN"/>
    <property type="match status" value="1"/>
</dbReference>
<comment type="catalytic activity">
    <reaction evidence="5">
        <text>adenylyl-molybdopterin + molybdate = Mo-molybdopterin + AMP + H(+)</text>
        <dbReference type="Rhea" id="RHEA:35047"/>
        <dbReference type="ChEBI" id="CHEBI:15378"/>
        <dbReference type="ChEBI" id="CHEBI:36264"/>
        <dbReference type="ChEBI" id="CHEBI:62727"/>
        <dbReference type="ChEBI" id="CHEBI:71302"/>
        <dbReference type="ChEBI" id="CHEBI:456215"/>
        <dbReference type="EC" id="2.10.1.1"/>
    </reaction>
</comment>
<dbReference type="RefSeq" id="WP_251590085.1">
    <property type="nucleotide sequence ID" value="NZ_JAMLJI010000001.1"/>
</dbReference>
<dbReference type="InterPro" id="IPR001453">
    <property type="entry name" value="MoaB/Mog_dom"/>
</dbReference>
<evidence type="ECO:0000256" key="5">
    <source>
        <dbReference type="ARBA" id="ARBA00047317"/>
    </source>
</evidence>
<reference evidence="8 9" key="1">
    <citation type="submission" date="2023-04" db="EMBL/GenBank/DDBJ databases">
        <title>A long-awaited taxogenomic arrangement of the family Halomonadaceae.</title>
        <authorList>
            <person name="De La Haba R."/>
            <person name="Chuvochina M."/>
            <person name="Wittouck S."/>
            <person name="Arahal D.R."/>
            <person name="Sanchez-Porro C."/>
            <person name="Hugenholtz P."/>
            <person name="Ventosa A."/>
        </authorList>
    </citation>
    <scope>NUCLEOTIDE SEQUENCE [LARGE SCALE GENOMIC DNA]</scope>
    <source>
        <strain evidence="8 9">DSM 22428</strain>
    </source>
</reference>
<evidence type="ECO:0000313" key="8">
    <source>
        <dbReference type="EMBL" id="MDR5896654.1"/>
    </source>
</evidence>
<evidence type="ECO:0000313" key="9">
    <source>
        <dbReference type="Proteomes" id="UP001269375"/>
    </source>
</evidence>
<keyword evidence="6" id="KW-0808">Transferase</keyword>
<name>A0ABU1GX90_9GAMM</name>
<dbReference type="Pfam" id="PF03454">
    <property type="entry name" value="MoeA_C"/>
    <property type="match status" value="1"/>
</dbReference>
<dbReference type="InterPro" id="IPR005111">
    <property type="entry name" value="MoeA_C_domain_IV"/>
</dbReference>
<dbReference type="Pfam" id="PF03453">
    <property type="entry name" value="MoeA_N"/>
    <property type="match status" value="1"/>
</dbReference>
<sequence>MGTDFHSVDAARAALLEGVTSLESESCALDAAGGRVLAEDVHAAYDMPPFDNSAMDGYALHSRDQGKTLAVSQRIPAGTNPPPLAPGTCARIFTGAPIPGGADSVIMQEHVQIDENGHIGFPDTVASGNNVRVQGGEVAVGNVLLSAGTRLTPATLGVLASQGIAQPRVRRRPRVALLTSGDEVILPGTPIQPGQIYNSNRYQLAGLIEEFGGEIVRITHLPDSFEATCQALQEAAATADVLVTAGGVSVGEEDHVRHAIESMGTLTMWRLAMKPGKPLTIGRIGHASVVGLAGNPVSGFVGSYLFLRPLLGRLLGCPTLEALPARTAKAAFSTRTAGRRHYMRVTLTAEGDAHLTGSQDSSMLTSCALAEAFAVIEPDSVIAPGDPIHCLTLPGA</sequence>
<dbReference type="InterPro" id="IPR005110">
    <property type="entry name" value="MoeA_linker/N"/>
</dbReference>